<dbReference type="AlphaFoldDB" id="A0A4Y2BNZ5"/>
<dbReference type="InterPro" id="IPR036397">
    <property type="entry name" value="RNaseH_sf"/>
</dbReference>
<dbReference type="Pfam" id="PF00075">
    <property type="entry name" value="RNase_H"/>
    <property type="match status" value="1"/>
</dbReference>
<dbReference type="Proteomes" id="UP000499080">
    <property type="component" value="Unassembled WGS sequence"/>
</dbReference>
<gene>
    <name evidence="2" type="ORF">AVEN_76681_1</name>
</gene>
<feature type="domain" description="RNase H type-1" evidence="1">
    <location>
        <begin position="63"/>
        <end position="110"/>
    </location>
</feature>
<comment type="caution">
    <text evidence="2">The sequence shown here is derived from an EMBL/GenBank/DDBJ whole genome shotgun (WGS) entry which is preliminary data.</text>
</comment>
<dbReference type="EMBL" id="BGPR01000098">
    <property type="protein sequence ID" value="GBL93951.1"/>
    <property type="molecule type" value="Genomic_DNA"/>
</dbReference>
<sequence>MLRCLHKPSGYWNRVPLLCKVEPQYLLRGFVGFGSPGKTEGIGSICAERVKVWSDSESSLHSIASIDIKNPIAQQAQEILLKSTNIKLGWIRAHVGYSGNEAADVLAKKATLEGSPTYIEPYQESASKRVHAIIRWQGEWDNREAGRSVYNVLSKVKTTQNPLKRPEIIFVTPHGPFPTYLKLFKIRNSDSCGCGNPGNPLHYATSYPFITSYHLTKPSADLEPLWWKIVMNNNYSRAKIRKLIHFIAQTKHSFLQKMVTTTRHRLN</sequence>
<dbReference type="Gene3D" id="3.30.420.10">
    <property type="entry name" value="Ribonuclease H-like superfamily/Ribonuclease H"/>
    <property type="match status" value="1"/>
</dbReference>
<accession>A0A4Y2BNZ5</accession>
<proteinExistence type="predicted"/>
<evidence type="ECO:0000313" key="3">
    <source>
        <dbReference type="Proteomes" id="UP000499080"/>
    </source>
</evidence>
<dbReference type="InterPro" id="IPR002156">
    <property type="entry name" value="RNaseH_domain"/>
</dbReference>
<dbReference type="InterPro" id="IPR012337">
    <property type="entry name" value="RNaseH-like_sf"/>
</dbReference>
<dbReference type="GO" id="GO:0003676">
    <property type="term" value="F:nucleic acid binding"/>
    <property type="evidence" value="ECO:0007669"/>
    <property type="project" value="InterPro"/>
</dbReference>
<reference evidence="2 3" key="1">
    <citation type="journal article" date="2019" name="Sci. Rep.">
        <title>Orb-weaving spider Araneus ventricosus genome elucidates the spidroin gene catalogue.</title>
        <authorList>
            <person name="Kono N."/>
            <person name="Nakamura H."/>
            <person name="Ohtoshi R."/>
            <person name="Moran D.A.P."/>
            <person name="Shinohara A."/>
            <person name="Yoshida Y."/>
            <person name="Fujiwara M."/>
            <person name="Mori M."/>
            <person name="Tomita M."/>
            <person name="Arakawa K."/>
        </authorList>
    </citation>
    <scope>NUCLEOTIDE SEQUENCE [LARGE SCALE GENOMIC DNA]</scope>
</reference>
<dbReference type="GO" id="GO:0004523">
    <property type="term" value="F:RNA-DNA hybrid ribonuclease activity"/>
    <property type="evidence" value="ECO:0007669"/>
    <property type="project" value="InterPro"/>
</dbReference>
<evidence type="ECO:0000313" key="2">
    <source>
        <dbReference type="EMBL" id="GBL93951.1"/>
    </source>
</evidence>
<evidence type="ECO:0000259" key="1">
    <source>
        <dbReference type="Pfam" id="PF00075"/>
    </source>
</evidence>
<dbReference type="SUPFAM" id="SSF53098">
    <property type="entry name" value="Ribonuclease H-like"/>
    <property type="match status" value="1"/>
</dbReference>
<keyword evidence="3" id="KW-1185">Reference proteome</keyword>
<organism evidence="2 3">
    <name type="scientific">Araneus ventricosus</name>
    <name type="common">Orbweaver spider</name>
    <name type="synonym">Epeira ventricosa</name>
    <dbReference type="NCBI Taxonomy" id="182803"/>
    <lineage>
        <taxon>Eukaryota</taxon>
        <taxon>Metazoa</taxon>
        <taxon>Ecdysozoa</taxon>
        <taxon>Arthropoda</taxon>
        <taxon>Chelicerata</taxon>
        <taxon>Arachnida</taxon>
        <taxon>Araneae</taxon>
        <taxon>Araneomorphae</taxon>
        <taxon>Entelegynae</taxon>
        <taxon>Araneoidea</taxon>
        <taxon>Araneidae</taxon>
        <taxon>Araneus</taxon>
    </lineage>
</organism>
<name>A0A4Y2BNZ5_ARAVE</name>
<protein>
    <recommendedName>
        <fullName evidence="1">RNase H type-1 domain-containing protein</fullName>
    </recommendedName>
</protein>